<gene>
    <name evidence="9" type="primary">thiE</name>
    <name evidence="13" type="ORF">SYNTR_2084</name>
</gene>
<comment type="similarity">
    <text evidence="9 10">Belongs to the thiamine-phosphate synthase family.</text>
</comment>
<feature type="binding site" evidence="9">
    <location>
        <position position="85"/>
    </location>
    <ligand>
        <name>Mg(2+)</name>
        <dbReference type="ChEBI" id="CHEBI:18420"/>
    </ligand>
</feature>
<dbReference type="Pfam" id="PF02581">
    <property type="entry name" value="TMP-TENI"/>
    <property type="match status" value="1"/>
</dbReference>
<keyword evidence="3 9" id="KW-0479">Metal-binding</keyword>
<comment type="catalytic activity">
    <reaction evidence="8 9 10">
        <text>2-[(2R,5Z)-2-carboxy-4-methylthiazol-5(2H)-ylidene]ethyl phosphate + 4-amino-2-methyl-5-(diphosphooxymethyl)pyrimidine + 2 H(+) = thiamine phosphate + CO2 + diphosphate</text>
        <dbReference type="Rhea" id="RHEA:47844"/>
        <dbReference type="ChEBI" id="CHEBI:15378"/>
        <dbReference type="ChEBI" id="CHEBI:16526"/>
        <dbReference type="ChEBI" id="CHEBI:33019"/>
        <dbReference type="ChEBI" id="CHEBI:37575"/>
        <dbReference type="ChEBI" id="CHEBI:57841"/>
        <dbReference type="ChEBI" id="CHEBI:62899"/>
        <dbReference type="EC" id="2.5.1.3"/>
    </reaction>
</comment>
<dbReference type="Proteomes" id="UP000426444">
    <property type="component" value="Chromosome"/>
</dbReference>
<dbReference type="HAMAP" id="MF_00097">
    <property type="entry name" value="TMP_synthase"/>
    <property type="match status" value="1"/>
</dbReference>
<evidence type="ECO:0000256" key="2">
    <source>
        <dbReference type="ARBA" id="ARBA00022679"/>
    </source>
</evidence>
<evidence type="ECO:0000256" key="5">
    <source>
        <dbReference type="ARBA" id="ARBA00022977"/>
    </source>
</evidence>
<dbReference type="PANTHER" id="PTHR20857:SF15">
    <property type="entry name" value="THIAMINE-PHOSPHATE SYNTHASE"/>
    <property type="match status" value="1"/>
</dbReference>
<comment type="pathway">
    <text evidence="1 9 11">Cofactor biosynthesis; thiamine diphosphate biosynthesis; thiamine phosphate from 4-amino-2-methyl-5-diphosphomethylpyrimidine and 4-methyl-5-(2-phosphoethyl)-thiazole: step 1/1.</text>
</comment>
<dbReference type="NCBIfam" id="TIGR00693">
    <property type="entry name" value="thiE"/>
    <property type="match status" value="1"/>
</dbReference>
<dbReference type="EMBL" id="CP046457">
    <property type="protein sequence ID" value="QGU00678.1"/>
    <property type="molecule type" value="Genomic_DNA"/>
</dbReference>
<accession>A0A6I6DP77</accession>
<evidence type="ECO:0000256" key="6">
    <source>
        <dbReference type="ARBA" id="ARBA00047334"/>
    </source>
</evidence>
<keyword evidence="2 9" id="KW-0808">Transferase</keyword>
<dbReference type="PANTHER" id="PTHR20857">
    <property type="entry name" value="THIAMINE-PHOSPHATE PYROPHOSPHORYLASE"/>
    <property type="match status" value="1"/>
</dbReference>
<evidence type="ECO:0000256" key="3">
    <source>
        <dbReference type="ARBA" id="ARBA00022723"/>
    </source>
</evidence>
<feature type="binding site" evidence="9">
    <location>
        <position position="129"/>
    </location>
    <ligand>
        <name>4-amino-2-methyl-5-(diphosphooxymethyl)pyrimidine</name>
        <dbReference type="ChEBI" id="CHEBI:57841"/>
    </ligand>
</feature>
<feature type="domain" description="Thiamine phosphate synthase/TenI" evidence="12">
    <location>
        <begin position="3"/>
        <end position="179"/>
    </location>
</feature>
<evidence type="ECO:0000313" key="14">
    <source>
        <dbReference type="Proteomes" id="UP000426444"/>
    </source>
</evidence>
<comment type="function">
    <text evidence="9">Condenses 4-methyl-5-(beta-hydroxyethyl)thiazole monophosphate (THZ-P) and 2-methyl-4-amino-5-hydroxymethyl pyrimidine pyrophosphate (HMP-PP) to form thiamine monophosphate (TMP).</text>
</comment>
<evidence type="ECO:0000256" key="4">
    <source>
        <dbReference type="ARBA" id="ARBA00022842"/>
    </source>
</evidence>
<dbReference type="AlphaFoldDB" id="A0A6I6DP77"/>
<dbReference type="GO" id="GO:0009229">
    <property type="term" value="P:thiamine diphosphate biosynthetic process"/>
    <property type="evidence" value="ECO:0007669"/>
    <property type="project" value="UniProtKB-UniRule"/>
</dbReference>
<dbReference type="UniPathway" id="UPA00060">
    <property type="reaction ID" value="UER00141"/>
</dbReference>
<dbReference type="GO" id="GO:0009228">
    <property type="term" value="P:thiamine biosynthetic process"/>
    <property type="evidence" value="ECO:0007669"/>
    <property type="project" value="UniProtKB-KW"/>
</dbReference>
<feature type="binding site" evidence="9">
    <location>
        <position position="156"/>
    </location>
    <ligand>
        <name>2-[(2R,5Z)-2-carboxy-4-methylthiazol-5(2H)-ylidene]ethyl phosphate</name>
        <dbReference type="ChEBI" id="CHEBI:62899"/>
    </ligand>
</feature>
<dbReference type="InterPro" id="IPR022998">
    <property type="entry name" value="ThiamineP_synth_TenI"/>
</dbReference>
<evidence type="ECO:0000256" key="11">
    <source>
        <dbReference type="RuleBase" id="RU004253"/>
    </source>
</evidence>
<dbReference type="InterPro" id="IPR013785">
    <property type="entry name" value="Aldolase_TIM"/>
</dbReference>
<keyword evidence="5 9" id="KW-0784">Thiamine biosynthesis</keyword>
<evidence type="ECO:0000256" key="7">
    <source>
        <dbReference type="ARBA" id="ARBA00047851"/>
    </source>
</evidence>
<organism evidence="13 14">
    <name type="scientific">Candidatus Syntrophocurvum alkaliphilum</name>
    <dbReference type="NCBI Taxonomy" id="2293317"/>
    <lineage>
        <taxon>Bacteria</taxon>
        <taxon>Bacillati</taxon>
        <taxon>Bacillota</taxon>
        <taxon>Clostridia</taxon>
        <taxon>Eubacteriales</taxon>
        <taxon>Syntrophomonadaceae</taxon>
        <taxon>Candidatus Syntrophocurvum</taxon>
    </lineage>
</organism>
<dbReference type="Gene3D" id="3.20.20.70">
    <property type="entry name" value="Aldolase class I"/>
    <property type="match status" value="1"/>
</dbReference>
<feature type="binding site" evidence="9">
    <location>
        <position position="65"/>
    </location>
    <ligand>
        <name>4-amino-2-methyl-5-(diphosphooxymethyl)pyrimidine</name>
        <dbReference type="ChEBI" id="CHEBI:57841"/>
    </ligand>
</feature>
<feature type="binding site" evidence="9">
    <location>
        <begin position="126"/>
        <end position="128"/>
    </location>
    <ligand>
        <name>2-[(2R,5Z)-2-carboxy-4-methylthiazol-5(2H)-ylidene]ethyl phosphate</name>
        <dbReference type="ChEBI" id="CHEBI:62899"/>
    </ligand>
</feature>
<dbReference type="KEGG" id="salq:SYNTR_2084"/>
<dbReference type="GO" id="GO:0000287">
    <property type="term" value="F:magnesium ion binding"/>
    <property type="evidence" value="ECO:0007669"/>
    <property type="project" value="UniProtKB-UniRule"/>
</dbReference>
<dbReference type="InterPro" id="IPR034291">
    <property type="entry name" value="TMP_synthase"/>
</dbReference>
<evidence type="ECO:0000313" key="13">
    <source>
        <dbReference type="EMBL" id="QGU00678.1"/>
    </source>
</evidence>
<sequence>MMLYLVTNRHLIKEDNLLNVVKKSVEAGANAVILREKDLNFEELYPITMEIKKVTEKNNALLIVNNNLDVAIKSKADGYHSSFKDFINASKHFPRTKGVSIHSVEEAIIAENNGADYLLAGHVYKTDSKKDLEPKGLEFIRNIKAKVNIPVIAIGGITPQNAKEVINAGADGIAVMSSIMSSKDTNRIIKEYQGLC</sequence>
<dbReference type="GO" id="GO:0004789">
    <property type="term" value="F:thiamine-phosphate diphosphorylase activity"/>
    <property type="evidence" value="ECO:0007669"/>
    <property type="project" value="UniProtKB-UniRule"/>
</dbReference>
<dbReference type="GO" id="GO:0005737">
    <property type="term" value="C:cytoplasm"/>
    <property type="evidence" value="ECO:0007669"/>
    <property type="project" value="TreeGrafter"/>
</dbReference>
<evidence type="ECO:0000259" key="12">
    <source>
        <dbReference type="Pfam" id="PF02581"/>
    </source>
</evidence>
<comment type="catalytic activity">
    <reaction evidence="7 9 10">
        <text>2-(2-carboxy-4-methylthiazol-5-yl)ethyl phosphate + 4-amino-2-methyl-5-(diphosphooxymethyl)pyrimidine + 2 H(+) = thiamine phosphate + CO2 + diphosphate</text>
        <dbReference type="Rhea" id="RHEA:47848"/>
        <dbReference type="ChEBI" id="CHEBI:15378"/>
        <dbReference type="ChEBI" id="CHEBI:16526"/>
        <dbReference type="ChEBI" id="CHEBI:33019"/>
        <dbReference type="ChEBI" id="CHEBI:37575"/>
        <dbReference type="ChEBI" id="CHEBI:57841"/>
        <dbReference type="ChEBI" id="CHEBI:62890"/>
        <dbReference type="EC" id="2.5.1.3"/>
    </reaction>
</comment>
<evidence type="ECO:0000256" key="8">
    <source>
        <dbReference type="ARBA" id="ARBA00047883"/>
    </source>
</evidence>
<dbReference type="RefSeq" id="WP_243140188.1">
    <property type="nucleotide sequence ID" value="NZ_CP046457.1"/>
</dbReference>
<proteinExistence type="inferred from homology"/>
<keyword evidence="4 9" id="KW-0460">Magnesium</keyword>
<comment type="catalytic activity">
    <reaction evidence="6 9 10">
        <text>4-methyl-5-(2-phosphooxyethyl)-thiazole + 4-amino-2-methyl-5-(diphosphooxymethyl)pyrimidine + H(+) = thiamine phosphate + diphosphate</text>
        <dbReference type="Rhea" id="RHEA:22328"/>
        <dbReference type="ChEBI" id="CHEBI:15378"/>
        <dbReference type="ChEBI" id="CHEBI:33019"/>
        <dbReference type="ChEBI" id="CHEBI:37575"/>
        <dbReference type="ChEBI" id="CHEBI:57841"/>
        <dbReference type="ChEBI" id="CHEBI:58296"/>
        <dbReference type="EC" id="2.5.1.3"/>
    </reaction>
</comment>
<evidence type="ECO:0000256" key="1">
    <source>
        <dbReference type="ARBA" id="ARBA00005165"/>
    </source>
</evidence>
<feature type="binding site" evidence="9">
    <location>
        <position position="100"/>
    </location>
    <ligand>
        <name>4-amino-2-methyl-5-(diphosphooxymethyl)pyrimidine</name>
        <dbReference type="ChEBI" id="CHEBI:57841"/>
    </ligand>
</feature>
<dbReference type="CDD" id="cd00564">
    <property type="entry name" value="TMP_TenI"/>
    <property type="match status" value="1"/>
</dbReference>
<evidence type="ECO:0000256" key="10">
    <source>
        <dbReference type="RuleBase" id="RU003826"/>
    </source>
</evidence>
<comment type="caution">
    <text evidence="9">Lacks conserved residue(s) required for the propagation of feature annotation.</text>
</comment>
<reference evidence="14" key="1">
    <citation type="journal article" date="2019" name="Microbiology">
        <title>Complete Genome Sequence of an Uncultured Bacterium of the Candidate Phylum Bipolaricaulota.</title>
        <authorList>
            <person name="Kadnikov V.V."/>
            <person name="Mardanov A.V."/>
            <person name="Beletsky A.V."/>
            <person name="Frank Y.A."/>
            <person name="Karnachuk O.V."/>
            <person name="Ravin N.V."/>
        </authorList>
    </citation>
    <scope>NUCLEOTIDE SEQUENCE [LARGE SCALE GENOMIC DNA]</scope>
</reference>
<name>A0A6I6DP77_9FIRM</name>
<dbReference type="SUPFAM" id="SSF51391">
    <property type="entry name" value="Thiamin phosphate synthase"/>
    <property type="match status" value="1"/>
</dbReference>
<protein>
    <recommendedName>
        <fullName evidence="9">Thiamine-phosphate synthase</fullName>
        <shortName evidence="9">TP synthase</shortName>
        <shortName evidence="9">TPS</shortName>
        <ecNumber evidence="9">2.5.1.3</ecNumber>
    </recommendedName>
    <alternativeName>
        <fullName evidence="9">Thiamine-phosphate pyrophosphorylase</fullName>
        <shortName evidence="9">TMP pyrophosphorylase</shortName>
        <shortName evidence="9">TMP-PPase</shortName>
    </alternativeName>
</protein>
<dbReference type="InterPro" id="IPR036206">
    <property type="entry name" value="ThiamineP_synth_sf"/>
</dbReference>
<comment type="cofactor">
    <cofactor evidence="9">
        <name>Mg(2+)</name>
        <dbReference type="ChEBI" id="CHEBI:18420"/>
    </cofactor>
    <text evidence="9">Binds 1 Mg(2+) ion per subunit.</text>
</comment>
<dbReference type="EC" id="2.5.1.3" evidence="9"/>
<keyword evidence="14" id="KW-1185">Reference proteome</keyword>
<evidence type="ECO:0000256" key="9">
    <source>
        <dbReference type="HAMAP-Rule" id="MF_00097"/>
    </source>
</evidence>